<dbReference type="GO" id="GO:0050660">
    <property type="term" value="F:flavin adenine dinucleotide binding"/>
    <property type="evidence" value="ECO:0007669"/>
    <property type="project" value="TreeGrafter"/>
</dbReference>
<evidence type="ECO:0000256" key="2">
    <source>
        <dbReference type="ARBA" id="ARBA00010018"/>
    </source>
</evidence>
<dbReference type="GO" id="GO:0003958">
    <property type="term" value="F:NADPH-hemoprotein reductase activity"/>
    <property type="evidence" value="ECO:0007669"/>
    <property type="project" value="UniProtKB-UniRule"/>
</dbReference>
<dbReference type="Gene3D" id="1.10.630.10">
    <property type="entry name" value="Cytochrome P450"/>
    <property type="match status" value="1"/>
</dbReference>
<dbReference type="Gene3D" id="3.40.50.360">
    <property type="match status" value="1"/>
</dbReference>
<dbReference type="SUPFAM" id="SSF63380">
    <property type="entry name" value="Riboflavin synthase domain-like"/>
    <property type="match status" value="1"/>
</dbReference>
<sequence>MAADKKCWCCGSRVRRRLAASVLDQAVRASRRWSMSRPPYNCPVTPPFPPSGRRSFDNIFYQTYPPSPPSHRIIMSKEIPAPGGLPLLGNVLQVDSEQPQESLARFSEIYGPIFKLHLPKPRIFVANYALARDLFDETRFEKSVSGALEQVRNAVHDGLFTAYPGEANWQIAHRILMPAFGPLAIRAMFPEMKDIASQMVLKFARFGPNHLINVTDEFTNLTLDSIALCAMGTRFNSFYHEKPHRFVTAMVGVLTESFARSRRPYLVGVLCQESNRQYEENIATLESIAKDLLQDRRRHPTDDQDLLNAMINGKDPKSGEKLSDDAIINNMITFLIAGHETTSGLLSFLFFELLQNPEALKQATREVDTVVGTGPVTIDHMSKLPYIEACLRETLRLHPTAPAFSVQAKGDQILQGEYAIKDKEPLQILLMRLHRDPDVFGPDVEEFRPSRMEGENFAKLPPNCWKPFGNGSRGCIGRPFAWQEAILAVAMILQTFHLSKGSPSYQLKIKSTLTIKPDDFHMRARLRDPKRLESMMQSGINLDTGGETKDSKMEESTAAKTDLTPLQVLYGSNTGTCEALAQSLASSAPDHGFQAEVNDLDSAASALSADVPVVIITASYEGQPPDNAGHFVEWLKTASREETKGVPIVVDEGLVEAGAKRVAPRAAMDVASGNIFDAFYDWQSKSLWPALGNMYGKAAAEAEEEGEQQQQQQQQVRGLNLEIGTQTRPKLLRQDVVTAEVTESRLLSKSEAASKKKKRHISLNLPSGLSYRAGDYLAVLPVNPPKTMRRVMKRFQLPWDTTIRIQEGNRPTSLPIGKTMTATSVLATMVELSQPVSARLAAGLAKTIPEEKLAKDLEARVGRDDFQADNVTLLDLLEDYPSAAFSFGQFLASVPPMRIRQYSISSTPLSSPYQCSLTYSVVDSPARGSRHGHRYFGVASTYLERLEVGEHLQVSVRPSRNGFHLPSDDSKPIIMACAGTGLAPFRAFVAERGLKKSGGRHVGPGLLFYGCSGPDDDDLYRDEFDEWEKQGVVSVRRAYSQQPDASEGCKHVQDRIWLDRDDVRQLYTSGAQVYCCGAGAVGSAIDESLTRIKAEAAGWDEETAYKWLQDRKGDRYWSDIFS</sequence>
<comment type="caution">
    <text evidence="18">The sequence shown here is derived from an EMBL/GenBank/DDBJ whole genome shotgun (WGS) entry which is preliminary data.</text>
</comment>
<keyword evidence="19" id="KW-1185">Reference proteome</keyword>
<evidence type="ECO:0000256" key="10">
    <source>
        <dbReference type="ARBA" id="ARBA00022982"/>
    </source>
</evidence>
<dbReference type="InterPro" id="IPR036396">
    <property type="entry name" value="Cyt_P450_sf"/>
</dbReference>
<comment type="cofactor">
    <cofactor evidence="14">
        <name>FAD</name>
        <dbReference type="ChEBI" id="CHEBI:57692"/>
    </cofactor>
    <cofactor evidence="14">
        <name>FMN</name>
        <dbReference type="ChEBI" id="CHEBI:58210"/>
    </cofactor>
</comment>
<feature type="binding site" description="axial binding residue" evidence="15">
    <location>
        <position position="475"/>
    </location>
    <ligand>
        <name>heme</name>
        <dbReference type="ChEBI" id="CHEBI:30413"/>
    </ligand>
    <ligandPart>
        <name>Fe</name>
        <dbReference type="ChEBI" id="CHEBI:18248"/>
    </ligandPart>
</feature>
<keyword evidence="13 14" id="KW-0503">Monooxygenase</keyword>
<evidence type="ECO:0000256" key="13">
    <source>
        <dbReference type="ARBA" id="ARBA00023033"/>
    </source>
</evidence>
<keyword evidence="11 14" id="KW-0560">Oxidoreductase</keyword>
<dbReference type="Gene3D" id="2.40.30.10">
    <property type="entry name" value="Translation factors"/>
    <property type="match status" value="1"/>
</dbReference>
<evidence type="ECO:0000259" key="17">
    <source>
        <dbReference type="PROSITE" id="PS51384"/>
    </source>
</evidence>
<dbReference type="Pfam" id="PF00175">
    <property type="entry name" value="NAD_binding_1"/>
    <property type="match status" value="1"/>
</dbReference>
<dbReference type="SUPFAM" id="SSF52218">
    <property type="entry name" value="Flavoproteins"/>
    <property type="match status" value="1"/>
</dbReference>
<evidence type="ECO:0000259" key="16">
    <source>
        <dbReference type="PROSITE" id="PS50902"/>
    </source>
</evidence>
<dbReference type="PIRSF" id="PIRSF000209">
    <property type="entry name" value="Bifunctional_P450_P450R"/>
    <property type="match status" value="1"/>
</dbReference>
<dbReference type="EC" id="1.6.2.4" evidence="14"/>
<dbReference type="Gene3D" id="3.40.50.80">
    <property type="entry name" value="Nucleotide-binding domain of ferredoxin-NADP reductase (FNR) module"/>
    <property type="match status" value="1"/>
</dbReference>
<evidence type="ECO:0000256" key="1">
    <source>
        <dbReference type="ARBA" id="ARBA00001971"/>
    </source>
</evidence>
<dbReference type="PANTHER" id="PTHR19384:SF127">
    <property type="entry name" value="BIFUNCTIONAL CYTOCHROME P450_NADPH--P450 REDUCTASE"/>
    <property type="match status" value="1"/>
</dbReference>
<dbReference type="Gene3D" id="1.20.990.10">
    <property type="entry name" value="NADPH-cytochrome p450 Reductase, Chain A, domain 3"/>
    <property type="match status" value="1"/>
</dbReference>
<evidence type="ECO:0000256" key="15">
    <source>
        <dbReference type="PIRSR" id="PIRSR000209-1"/>
    </source>
</evidence>
<keyword evidence="6 14" id="KW-0288">FMN</keyword>
<evidence type="ECO:0000256" key="12">
    <source>
        <dbReference type="ARBA" id="ARBA00023004"/>
    </source>
</evidence>
<evidence type="ECO:0000313" key="18">
    <source>
        <dbReference type="EMBL" id="PFH63119.1"/>
    </source>
</evidence>
<dbReference type="GO" id="GO:0020037">
    <property type="term" value="F:heme binding"/>
    <property type="evidence" value="ECO:0007669"/>
    <property type="project" value="UniProtKB-UniRule"/>
</dbReference>
<keyword evidence="9 14" id="KW-0521">NADP</keyword>
<dbReference type="InterPro" id="IPR017927">
    <property type="entry name" value="FAD-bd_FR_type"/>
</dbReference>
<evidence type="ECO:0000256" key="9">
    <source>
        <dbReference type="ARBA" id="ARBA00022857"/>
    </source>
</evidence>
<name>A0A2A9PP21_OPHUN</name>
<dbReference type="InterPro" id="IPR017972">
    <property type="entry name" value="Cyt_P450_CS"/>
</dbReference>
<keyword evidence="7 14" id="KW-0479">Metal-binding</keyword>
<evidence type="ECO:0000313" key="19">
    <source>
        <dbReference type="Proteomes" id="UP000037136"/>
    </source>
</evidence>
<dbReference type="Pfam" id="PF00067">
    <property type="entry name" value="p450"/>
    <property type="match status" value="1"/>
</dbReference>
<dbReference type="GO" id="GO:0070330">
    <property type="term" value="F:aromatase activity"/>
    <property type="evidence" value="ECO:0007669"/>
    <property type="project" value="UniProtKB-UniRule"/>
</dbReference>
<proteinExistence type="inferred from homology"/>
<dbReference type="AlphaFoldDB" id="A0A2A9PP21"/>
<dbReference type="GO" id="GO:0010181">
    <property type="term" value="F:FMN binding"/>
    <property type="evidence" value="ECO:0007669"/>
    <property type="project" value="UniProtKB-UniRule"/>
</dbReference>
<keyword evidence="5 14" id="KW-0285">Flavoprotein</keyword>
<dbReference type="GO" id="GO:0005829">
    <property type="term" value="C:cytosol"/>
    <property type="evidence" value="ECO:0007669"/>
    <property type="project" value="TreeGrafter"/>
</dbReference>
<dbReference type="SUPFAM" id="SSF52343">
    <property type="entry name" value="Ferredoxin reductase-like, C-terminal NADP-linked domain"/>
    <property type="match status" value="1"/>
</dbReference>
<keyword evidence="12 14" id="KW-0408">Iron</keyword>
<dbReference type="InterPro" id="IPR001433">
    <property type="entry name" value="OxRdtase_FAD/NAD-bd"/>
</dbReference>
<comment type="catalytic activity">
    <reaction evidence="14">
        <text>an organic molecule + reduced [NADPH--hemoprotein reductase] + O2 = an alcohol + oxidized [NADPH--hemoprotein reductase] + H2O + H(+)</text>
        <dbReference type="Rhea" id="RHEA:17149"/>
        <dbReference type="Rhea" id="RHEA-COMP:11964"/>
        <dbReference type="Rhea" id="RHEA-COMP:11965"/>
        <dbReference type="ChEBI" id="CHEBI:15377"/>
        <dbReference type="ChEBI" id="CHEBI:15378"/>
        <dbReference type="ChEBI" id="CHEBI:15379"/>
        <dbReference type="ChEBI" id="CHEBI:30879"/>
        <dbReference type="ChEBI" id="CHEBI:57618"/>
        <dbReference type="ChEBI" id="CHEBI:58210"/>
        <dbReference type="ChEBI" id="CHEBI:142491"/>
        <dbReference type="EC" id="1.14.14.1"/>
    </reaction>
</comment>
<dbReference type="InterPro" id="IPR002401">
    <property type="entry name" value="Cyt_P450_E_grp-I"/>
</dbReference>
<dbReference type="InterPro" id="IPR017938">
    <property type="entry name" value="Riboflavin_synthase-like_b-brl"/>
</dbReference>
<keyword evidence="10 14" id="KW-0249">Electron transport</keyword>
<dbReference type="InterPro" id="IPR023206">
    <property type="entry name" value="Bifunctional_P450_P450_red"/>
</dbReference>
<organism evidence="18 19">
    <name type="scientific">Ophiocordyceps unilateralis</name>
    <name type="common">Zombie-ant fungus</name>
    <name type="synonym">Torrubia unilateralis</name>
    <dbReference type="NCBI Taxonomy" id="268505"/>
    <lineage>
        <taxon>Eukaryota</taxon>
        <taxon>Fungi</taxon>
        <taxon>Dikarya</taxon>
        <taxon>Ascomycota</taxon>
        <taxon>Pezizomycotina</taxon>
        <taxon>Sordariomycetes</taxon>
        <taxon>Hypocreomycetidae</taxon>
        <taxon>Hypocreales</taxon>
        <taxon>Ophiocordycipitaceae</taxon>
        <taxon>Ophiocordyceps</taxon>
    </lineage>
</organism>
<dbReference type="InterPro" id="IPR001128">
    <property type="entry name" value="Cyt_P450"/>
</dbReference>
<feature type="domain" description="Flavodoxin-like" evidence="16">
    <location>
        <begin position="566"/>
        <end position="724"/>
    </location>
</feature>
<evidence type="ECO:0000256" key="14">
    <source>
        <dbReference type="PIRNR" id="PIRNR000209"/>
    </source>
</evidence>
<comment type="similarity">
    <text evidence="2 14">In the N-terminal section; belongs to the cytochrome P450 family.</text>
</comment>
<keyword evidence="3 14" id="KW-0813">Transport</keyword>
<dbReference type="STRING" id="268505.A0A2A9PP21"/>
<dbReference type="EC" id="1.14.14.1" evidence="14"/>
<dbReference type="SUPFAM" id="SSF48264">
    <property type="entry name" value="Cytochrome P450"/>
    <property type="match status" value="1"/>
</dbReference>
<dbReference type="PROSITE" id="PS51384">
    <property type="entry name" value="FAD_FR"/>
    <property type="match status" value="1"/>
</dbReference>
<gene>
    <name evidence="18" type="ORF">XA68_17763</name>
</gene>
<dbReference type="PROSITE" id="PS50902">
    <property type="entry name" value="FLAVODOXIN_LIKE"/>
    <property type="match status" value="1"/>
</dbReference>
<dbReference type="FunFam" id="1.10.630.10:FF:000040">
    <property type="entry name" value="Bifunctional cytochrome P450/NADPH--P450 reductase"/>
    <property type="match status" value="1"/>
</dbReference>
<dbReference type="OrthoDB" id="1470350at2759"/>
<reference evidence="18 19" key="1">
    <citation type="journal article" date="2015" name="BMC Genomics">
        <title>Gene expression during zombie ant biting behavior reflects the complexity underlying fungal parasitic behavioral manipulation.</title>
        <authorList>
            <person name="de Bekker C."/>
            <person name="Ohm R.A."/>
            <person name="Loreto R.G."/>
            <person name="Sebastian A."/>
            <person name="Albert I."/>
            <person name="Merrow M."/>
            <person name="Brachmann A."/>
            <person name="Hughes D.P."/>
        </authorList>
    </citation>
    <scope>NUCLEOTIDE SEQUENCE [LARGE SCALE GENOMIC DNA]</scope>
    <source>
        <strain evidence="18 19">SC16a</strain>
    </source>
</reference>
<dbReference type="Proteomes" id="UP000037136">
    <property type="component" value="Unassembled WGS sequence"/>
</dbReference>
<evidence type="ECO:0000256" key="11">
    <source>
        <dbReference type="ARBA" id="ARBA00023002"/>
    </source>
</evidence>
<dbReference type="InterPro" id="IPR023173">
    <property type="entry name" value="NADPH_Cyt_P450_Rdtase_alpha"/>
</dbReference>
<dbReference type="Pfam" id="PF00258">
    <property type="entry name" value="Flavodoxin_1"/>
    <property type="match status" value="1"/>
</dbReference>
<reference evidence="18 19" key="2">
    <citation type="journal article" date="2017" name="Sci. Rep.">
        <title>Ant-infecting Ophiocordyceps genomes reveal a high diversity of potential behavioral manipulation genes and a possible major role for enterotoxins.</title>
        <authorList>
            <person name="de Bekker C."/>
            <person name="Ohm R.A."/>
            <person name="Evans H.C."/>
            <person name="Brachmann A."/>
            <person name="Hughes D.P."/>
        </authorList>
    </citation>
    <scope>NUCLEOTIDE SEQUENCE [LARGE SCALE GENOMIC DNA]</scope>
    <source>
        <strain evidence="18 19">SC16a</strain>
    </source>
</reference>
<dbReference type="PANTHER" id="PTHR19384">
    <property type="entry name" value="NITRIC OXIDE SYNTHASE-RELATED"/>
    <property type="match status" value="1"/>
</dbReference>
<keyword evidence="4 14" id="KW-0349">Heme</keyword>
<dbReference type="CDD" id="cd11068">
    <property type="entry name" value="CYP120A1"/>
    <property type="match status" value="1"/>
</dbReference>
<evidence type="ECO:0000256" key="3">
    <source>
        <dbReference type="ARBA" id="ARBA00022448"/>
    </source>
</evidence>
<accession>A0A2A9PP21</accession>
<evidence type="ECO:0000256" key="4">
    <source>
        <dbReference type="ARBA" id="ARBA00022617"/>
    </source>
</evidence>
<dbReference type="PRINTS" id="PR00463">
    <property type="entry name" value="EP450I"/>
</dbReference>
<comment type="catalytic activity">
    <reaction evidence="14">
        <text>2 oxidized [cytochrome P450] + NADPH = 2 reduced [cytochrome P450] + NADP(+) + H(+)</text>
        <dbReference type="Rhea" id="RHEA:24040"/>
        <dbReference type="Rhea" id="RHEA-COMP:14627"/>
        <dbReference type="Rhea" id="RHEA-COMP:14628"/>
        <dbReference type="ChEBI" id="CHEBI:15378"/>
        <dbReference type="ChEBI" id="CHEBI:55376"/>
        <dbReference type="ChEBI" id="CHEBI:57783"/>
        <dbReference type="ChEBI" id="CHEBI:58349"/>
        <dbReference type="ChEBI" id="CHEBI:60344"/>
        <dbReference type="EC" id="1.6.2.4"/>
    </reaction>
</comment>
<evidence type="ECO:0000256" key="6">
    <source>
        <dbReference type="ARBA" id="ARBA00022643"/>
    </source>
</evidence>
<dbReference type="InterPro" id="IPR029039">
    <property type="entry name" value="Flavoprotein-like_sf"/>
</dbReference>
<dbReference type="CDD" id="cd06206">
    <property type="entry name" value="bifunctional_CYPOR"/>
    <property type="match status" value="1"/>
</dbReference>
<evidence type="ECO:0000256" key="7">
    <source>
        <dbReference type="ARBA" id="ARBA00022723"/>
    </source>
</evidence>
<dbReference type="Pfam" id="PF00667">
    <property type="entry name" value="FAD_binding_1"/>
    <property type="match status" value="1"/>
</dbReference>
<feature type="domain" description="FAD-binding FR-type" evidence="17">
    <location>
        <begin position="734"/>
        <end position="966"/>
    </location>
</feature>
<evidence type="ECO:0000256" key="8">
    <source>
        <dbReference type="ARBA" id="ARBA00022827"/>
    </source>
</evidence>
<dbReference type="EMBL" id="LAZP02000008">
    <property type="protein sequence ID" value="PFH63119.1"/>
    <property type="molecule type" value="Genomic_DNA"/>
</dbReference>
<dbReference type="InterPro" id="IPR003097">
    <property type="entry name" value="CysJ-like_FAD-binding"/>
</dbReference>
<dbReference type="InterPro" id="IPR039261">
    <property type="entry name" value="FNR_nucleotide-bd"/>
</dbReference>
<evidence type="ECO:0000256" key="5">
    <source>
        <dbReference type="ARBA" id="ARBA00022630"/>
    </source>
</evidence>
<dbReference type="PROSITE" id="PS00086">
    <property type="entry name" value="CYTOCHROME_P450"/>
    <property type="match status" value="1"/>
</dbReference>
<comment type="cofactor">
    <cofactor evidence="1 14 15">
        <name>heme</name>
        <dbReference type="ChEBI" id="CHEBI:30413"/>
    </cofactor>
</comment>
<keyword evidence="8 14" id="KW-0274">FAD</keyword>
<dbReference type="GO" id="GO:0005506">
    <property type="term" value="F:iron ion binding"/>
    <property type="evidence" value="ECO:0007669"/>
    <property type="project" value="UniProtKB-UniRule"/>
</dbReference>
<dbReference type="PRINTS" id="PR00385">
    <property type="entry name" value="P450"/>
</dbReference>
<protein>
    <recommendedName>
        <fullName evidence="14">Bifunctional cytochrome P450/NADPH--P450 reductase</fullName>
    </recommendedName>
    <domain>
        <recommendedName>
            <fullName evidence="14">Cytochrome P450</fullName>
            <ecNumber evidence="14">1.14.14.1</ecNumber>
        </recommendedName>
    </domain>
    <domain>
        <recommendedName>
            <fullName evidence="14">NADPH--cytochrome P450 reductase</fullName>
            <ecNumber evidence="14">1.6.2.4</ecNumber>
        </recommendedName>
    </domain>
</protein>
<dbReference type="InterPro" id="IPR008254">
    <property type="entry name" value="Flavodoxin/NO_synth"/>
</dbReference>